<organism evidence="1 2">
    <name type="scientific">Cricetulus griseus</name>
    <name type="common">Chinese hamster</name>
    <name type="synonym">Cricetulus barabensis griseus</name>
    <dbReference type="NCBI Taxonomy" id="10029"/>
    <lineage>
        <taxon>Eukaryota</taxon>
        <taxon>Metazoa</taxon>
        <taxon>Chordata</taxon>
        <taxon>Craniata</taxon>
        <taxon>Vertebrata</taxon>
        <taxon>Euteleostomi</taxon>
        <taxon>Mammalia</taxon>
        <taxon>Eutheria</taxon>
        <taxon>Euarchontoglires</taxon>
        <taxon>Glires</taxon>
        <taxon>Rodentia</taxon>
        <taxon>Myomorpha</taxon>
        <taxon>Muroidea</taxon>
        <taxon>Cricetidae</taxon>
        <taxon>Cricetinae</taxon>
        <taxon>Cricetulus</taxon>
    </lineage>
</organism>
<sequence length="68" mass="7742">MPLISALRRQRQEDLCEFEASLVYRVGARTTRAVIQTKPVLVYRVGARTTRAVIQTNPVSKTNKQINK</sequence>
<dbReference type="EMBL" id="JH002044">
    <property type="protein sequence ID" value="EGW02222.1"/>
    <property type="molecule type" value="Genomic_DNA"/>
</dbReference>
<gene>
    <name evidence="1" type="ORF">I79_021706</name>
</gene>
<accession>G3IDD0</accession>
<name>G3IDD0_CRIGR</name>
<reference evidence="2" key="1">
    <citation type="journal article" date="2011" name="Nat. Biotechnol.">
        <title>The genomic sequence of the Chinese hamster ovary (CHO)-K1 cell line.</title>
        <authorList>
            <person name="Xu X."/>
            <person name="Nagarajan H."/>
            <person name="Lewis N.E."/>
            <person name="Pan S."/>
            <person name="Cai Z."/>
            <person name="Liu X."/>
            <person name="Chen W."/>
            <person name="Xie M."/>
            <person name="Wang W."/>
            <person name="Hammond S."/>
            <person name="Andersen M.R."/>
            <person name="Neff N."/>
            <person name="Passarelli B."/>
            <person name="Koh W."/>
            <person name="Fan H.C."/>
            <person name="Wang J."/>
            <person name="Gui Y."/>
            <person name="Lee K.H."/>
            <person name="Betenbaugh M.J."/>
            <person name="Quake S.R."/>
            <person name="Famili I."/>
            <person name="Palsson B.O."/>
            <person name="Wang J."/>
        </authorList>
    </citation>
    <scope>NUCLEOTIDE SEQUENCE [LARGE SCALE GENOMIC DNA]</scope>
    <source>
        <strain evidence="2">CHO K1 cell line</strain>
    </source>
</reference>
<protein>
    <submittedName>
        <fullName evidence="1">Uncharacterized protein</fullName>
    </submittedName>
</protein>
<dbReference type="Proteomes" id="UP000001075">
    <property type="component" value="Unassembled WGS sequence"/>
</dbReference>
<evidence type="ECO:0000313" key="2">
    <source>
        <dbReference type="Proteomes" id="UP000001075"/>
    </source>
</evidence>
<dbReference type="InParanoid" id="G3IDD0"/>
<proteinExistence type="predicted"/>
<evidence type="ECO:0000313" key="1">
    <source>
        <dbReference type="EMBL" id="EGW02222.1"/>
    </source>
</evidence>
<dbReference type="AlphaFoldDB" id="G3IDD0"/>